<name>A0A2P5DQE5_PARAD</name>
<dbReference type="Proteomes" id="UP000237105">
    <property type="component" value="Unassembled WGS sequence"/>
</dbReference>
<evidence type="ECO:0000313" key="2">
    <source>
        <dbReference type="EMBL" id="PON75500.1"/>
    </source>
</evidence>
<organism evidence="2 3">
    <name type="scientific">Parasponia andersonii</name>
    <name type="common">Sponia andersonii</name>
    <dbReference type="NCBI Taxonomy" id="3476"/>
    <lineage>
        <taxon>Eukaryota</taxon>
        <taxon>Viridiplantae</taxon>
        <taxon>Streptophyta</taxon>
        <taxon>Embryophyta</taxon>
        <taxon>Tracheophyta</taxon>
        <taxon>Spermatophyta</taxon>
        <taxon>Magnoliopsida</taxon>
        <taxon>eudicotyledons</taxon>
        <taxon>Gunneridae</taxon>
        <taxon>Pentapetalae</taxon>
        <taxon>rosids</taxon>
        <taxon>fabids</taxon>
        <taxon>Rosales</taxon>
        <taxon>Cannabaceae</taxon>
        <taxon>Parasponia</taxon>
    </lineage>
</organism>
<evidence type="ECO:0000313" key="3">
    <source>
        <dbReference type="Proteomes" id="UP000237105"/>
    </source>
</evidence>
<keyword evidence="3" id="KW-1185">Reference proteome</keyword>
<feature type="region of interest" description="Disordered" evidence="1">
    <location>
        <begin position="19"/>
        <end position="81"/>
    </location>
</feature>
<comment type="caution">
    <text evidence="2">The sequence shown here is derived from an EMBL/GenBank/DDBJ whole genome shotgun (WGS) entry which is preliminary data.</text>
</comment>
<protein>
    <submittedName>
        <fullName evidence="2">Uncharacterized protein</fullName>
    </submittedName>
</protein>
<gene>
    <name evidence="2" type="ORF">PanWU01x14_041250</name>
</gene>
<dbReference type="AlphaFoldDB" id="A0A2P5DQE5"/>
<accession>A0A2P5DQE5</accession>
<proteinExistence type="predicted"/>
<evidence type="ECO:0000256" key="1">
    <source>
        <dbReference type="SAM" id="MobiDB-lite"/>
    </source>
</evidence>
<dbReference type="EMBL" id="JXTB01000023">
    <property type="protein sequence ID" value="PON75500.1"/>
    <property type="molecule type" value="Genomic_DNA"/>
</dbReference>
<reference evidence="3" key="1">
    <citation type="submission" date="2016-06" db="EMBL/GenBank/DDBJ databases">
        <title>Parallel loss of symbiosis genes in relatives of nitrogen-fixing non-legume Parasponia.</title>
        <authorList>
            <person name="Van Velzen R."/>
            <person name="Holmer R."/>
            <person name="Bu F."/>
            <person name="Rutten L."/>
            <person name="Van Zeijl A."/>
            <person name="Liu W."/>
            <person name="Santuari L."/>
            <person name="Cao Q."/>
            <person name="Sharma T."/>
            <person name="Shen D."/>
            <person name="Roswanjaya Y."/>
            <person name="Wardhani T."/>
            <person name="Kalhor M.S."/>
            <person name="Jansen J."/>
            <person name="Van den Hoogen J."/>
            <person name="Gungor B."/>
            <person name="Hartog M."/>
            <person name="Hontelez J."/>
            <person name="Verver J."/>
            <person name="Yang W.-C."/>
            <person name="Schijlen E."/>
            <person name="Repin R."/>
            <person name="Schilthuizen M."/>
            <person name="Schranz E."/>
            <person name="Heidstra R."/>
            <person name="Miyata K."/>
            <person name="Fedorova E."/>
            <person name="Kohlen W."/>
            <person name="Bisseling T."/>
            <person name="Smit S."/>
            <person name="Geurts R."/>
        </authorList>
    </citation>
    <scope>NUCLEOTIDE SEQUENCE [LARGE SCALE GENOMIC DNA]</scope>
    <source>
        <strain evidence="3">cv. WU1-14</strain>
    </source>
</reference>
<sequence length="143" mass="15890">MRFMFSNIPTTIIAITGGGRSRRGFTMPPKMKQKRLEKGPRDTSGTEGGGRVVVGDNTMDPNDDILDRGNQRVTTHHPQRALTSPILLKTRWRSESGRRSKWSIIPMSMAMESVLGILCKSDLGAWLTFLESGRDEAKWGSNG</sequence>